<dbReference type="EMBL" id="MU155184">
    <property type="protein sequence ID" value="KAF9481101.1"/>
    <property type="molecule type" value="Genomic_DNA"/>
</dbReference>
<accession>A0A9P6CUY0</accession>
<evidence type="ECO:0000256" key="1">
    <source>
        <dbReference type="SAM" id="MobiDB-lite"/>
    </source>
</evidence>
<evidence type="ECO:0000313" key="3">
    <source>
        <dbReference type="EMBL" id="KAF9481101.1"/>
    </source>
</evidence>
<name>A0A9P6CUY0_9AGAR</name>
<evidence type="ECO:0008006" key="5">
    <source>
        <dbReference type="Google" id="ProtNLM"/>
    </source>
</evidence>
<keyword evidence="4" id="KW-1185">Reference proteome</keyword>
<evidence type="ECO:0000313" key="4">
    <source>
        <dbReference type="Proteomes" id="UP000807469"/>
    </source>
</evidence>
<proteinExistence type="predicted"/>
<feature type="transmembrane region" description="Helical" evidence="2">
    <location>
        <begin position="131"/>
        <end position="148"/>
    </location>
</feature>
<gene>
    <name evidence="3" type="ORF">BDN70DRAFT_855794</name>
</gene>
<evidence type="ECO:0000256" key="2">
    <source>
        <dbReference type="SAM" id="Phobius"/>
    </source>
</evidence>
<feature type="transmembrane region" description="Helical" evidence="2">
    <location>
        <begin position="52"/>
        <end position="78"/>
    </location>
</feature>
<feature type="region of interest" description="Disordered" evidence="1">
    <location>
        <begin position="169"/>
        <end position="191"/>
    </location>
</feature>
<organism evidence="3 4">
    <name type="scientific">Pholiota conissans</name>
    <dbReference type="NCBI Taxonomy" id="109636"/>
    <lineage>
        <taxon>Eukaryota</taxon>
        <taxon>Fungi</taxon>
        <taxon>Dikarya</taxon>
        <taxon>Basidiomycota</taxon>
        <taxon>Agaricomycotina</taxon>
        <taxon>Agaricomycetes</taxon>
        <taxon>Agaricomycetidae</taxon>
        <taxon>Agaricales</taxon>
        <taxon>Agaricineae</taxon>
        <taxon>Strophariaceae</taxon>
        <taxon>Pholiota</taxon>
    </lineage>
</organism>
<dbReference type="AlphaFoldDB" id="A0A9P6CUY0"/>
<feature type="transmembrane region" description="Helical" evidence="2">
    <location>
        <begin position="90"/>
        <end position="111"/>
    </location>
</feature>
<keyword evidence="2" id="KW-1133">Transmembrane helix</keyword>
<keyword evidence="2" id="KW-0472">Membrane</keyword>
<feature type="transmembrane region" description="Helical" evidence="2">
    <location>
        <begin position="9"/>
        <end position="32"/>
    </location>
</feature>
<protein>
    <recommendedName>
        <fullName evidence="5">MARVEL domain-containing protein</fullName>
    </recommendedName>
</protein>
<sequence>MGVCSPLRAFLYMCLFAFSVVLLGLTGYRIHYTKGLDNGDILTSSTNFYDPIIVELLVTSCLAIIFSLWLMIAILARIGGPLGSFGAEHLMIWIIWIMFLVGAAITTHDWSNLKWCRGSYKACRILETIKAFSWICWGFTTFVILASFGHMGMEKLGFGGTVAGESGEPVRATPQTHGVGGPVSAQPATSG</sequence>
<reference evidence="3" key="1">
    <citation type="submission" date="2020-11" db="EMBL/GenBank/DDBJ databases">
        <authorList>
            <consortium name="DOE Joint Genome Institute"/>
            <person name="Ahrendt S."/>
            <person name="Riley R."/>
            <person name="Andreopoulos W."/>
            <person name="Labutti K."/>
            <person name="Pangilinan J."/>
            <person name="Ruiz-Duenas F.J."/>
            <person name="Barrasa J.M."/>
            <person name="Sanchez-Garcia M."/>
            <person name="Camarero S."/>
            <person name="Miyauchi S."/>
            <person name="Serrano A."/>
            <person name="Linde D."/>
            <person name="Babiker R."/>
            <person name="Drula E."/>
            <person name="Ayuso-Fernandez I."/>
            <person name="Pacheco R."/>
            <person name="Padilla G."/>
            <person name="Ferreira P."/>
            <person name="Barriuso J."/>
            <person name="Kellner H."/>
            <person name="Castanera R."/>
            <person name="Alfaro M."/>
            <person name="Ramirez L."/>
            <person name="Pisabarro A.G."/>
            <person name="Kuo A."/>
            <person name="Tritt A."/>
            <person name="Lipzen A."/>
            <person name="He G."/>
            <person name="Yan M."/>
            <person name="Ng V."/>
            <person name="Cullen D."/>
            <person name="Martin F."/>
            <person name="Rosso M.-N."/>
            <person name="Henrissat B."/>
            <person name="Hibbett D."/>
            <person name="Martinez A.T."/>
            <person name="Grigoriev I.V."/>
        </authorList>
    </citation>
    <scope>NUCLEOTIDE SEQUENCE</scope>
    <source>
        <strain evidence="3">CIRM-BRFM 674</strain>
    </source>
</reference>
<keyword evidence="2" id="KW-0812">Transmembrane</keyword>
<dbReference type="OrthoDB" id="3227739at2759"/>
<comment type="caution">
    <text evidence="3">The sequence shown here is derived from an EMBL/GenBank/DDBJ whole genome shotgun (WGS) entry which is preliminary data.</text>
</comment>
<dbReference type="Proteomes" id="UP000807469">
    <property type="component" value="Unassembled WGS sequence"/>
</dbReference>